<reference evidence="7 8" key="1">
    <citation type="submission" date="2013-04" db="EMBL/GenBank/DDBJ databases">
        <title>The Genome Sequence of Sutterella wadsworthensis HGA0223.</title>
        <authorList>
            <consortium name="The Broad Institute Genomics Platform"/>
            <person name="Earl A."/>
            <person name="Ward D."/>
            <person name="Feldgarden M."/>
            <person name="Gevers D."/>
            <person name="Schmidt T.M."/>
            <person name="Dover J."/>
            <person name="Dai D."/>
            <person name="Walker B."/>
            <person name="Young S."/>
            <person name="Zeng Q."/>
            <person name="Gargeya S."/>
            <person name="Fitzgerald M."/>
            <person name="Haas B."/>
            <person name="Abouelleil A."/>
            <person name="Allen A.W."/>
            <person name="Alvarado L."/>
            <person name="Arachchi H.M."/>
            <person name="Berlin A.M."/>
            <person name="Chapman S.B."/>
            <person name="Gainer-Dewar J."/>
            <person name="Goldberg J."/>
            <person name="Griggs A."/>
            <person name="Gujja S."/>
            <person name="Hansen M."/>
            <person name="Howarth C."/>
            <person name="Imamovic A."/>
            <person name="Ireland A."/>
            <person name="Larimer J."/>
            <person name="McCowan C."/>
            <person name="Murphy C."/>
            <person name="Pearson M."/>
            <person name="Poon T.W."/>
            <person name="Priest M."/>
            <person name="Roberts A."/>
            <person name="Saif S."/>
            <person name="Shea T."/>
            <person name="Sisk P."/>
            <person name="Sykes S."/>
            <person name="Wortman J."/>
            <person name="Nusbaum C."/>
            <person name="Birren B."/>
        </authorList>
    </citation>
    <scope>NUCLEOTIDE SEQUENCE [LARGE SCALE GENOMIC DNA]</scope>
    <source>
        <strain evidence="7 8">HGA0223</strain>
    </source>
</reference>
<dbReference type="InterPro" id="IPR003953">
    <property type="entry name" value="FAD-dep_OxRdtase_2_FAD-bd"/>
</dbReference>
<feature type="signal peptide" evidence="5">
    <location>
        <begin position="1"/>
        <end position="23"/>
    </location>
</feature>
<dbReference type="Gene3D" id="3.50.50.60">
    <property type="entry name" value="FAD/NAD(P)-binding domain"/>
    <property type="match status" value="1"/>
</dbReference>
<dbReference type="Pfam" id="PF00890">
    <property type="entry name" value="FAD_binding_2"/>
    <property type="match status" value="1"/>
</dbReference>
<evidence type="ECO:0000259" key="6">
    <source>
        <dbReference type="Pfam" id="PF00890"/>
    </source>
</evidence>
<dbReference type="InterPro" id="IPR036188">
    <property type="entry name" value="FAD/NAD-bd_sf"/>
</dbReference>
<dbReference type="STRING" id="1203554.HMPREF1476_01719"/>
<evidence type="ECO:0000313" key="7">
    <source>
        <dbReference type="EMBL" id="EPD98428.1"/>
    </source>
</evidence>
<dbReference type="Proteomes" id="UP000014400">
    <property type="component" value="Unassembled WGS sequence"/>
</dbReference>
<dbReference type="GO" id="GO:0010181">
    <property type="term" value="F:FMN binding"/>
    <property type="evidence" value="ECO:0007669"/>
    <property type="project" value="InterPro"/>
</dbReference>
<dbReference type="EMBL" id="ATCF01000024">
    <property type="protein sequence ID" value="EPD98428.1"/>
    <property type="molecule type" value="Genomic_DNA"/>
</dbReference>
<gene>
    <name evidence="7" type="ORF">HMPREF1476_01719</name>
</gene>
<dbReference type="PATRIC" id="fig|1203554.3.peg.1802"/>
<protein>
    <submittedName>
        <fullName evidence="7">Flavocytochrome c</fullName>
    </submittedName>
</protein>
<dbReference type="InterPro" id="IPR027477">
    <property type="entry name" value="Succ_DH/fumarate_Rdtase_cat_sf"/>
</dbReference>
<comment type="caution">
    <text evidence="7">The sequence shown here is derived from an EMBL/GenBank/DDBJ whole genome shotgun (WGS) entry which is preliminary data.</text>
</comment>
<name>S3BAU6_9BURK</name>
<keyword evidence="4 5" id="KW-0560">Oxidoreductase</keyword>
<dbReference type="RefSeq" id="WP_016474896.1">
    <property type="nucleotide sequence ID" value="NZ_KE150480.1"/>
</dbReference>
<feature type="domain" description="FAD-dependent oxidoreductase 2 FAD-binding" evidence="6">
    <location>
        <begin position="31"/>
        <end position="458"/>
    </location>
</feature>
<proteinExistence type="inferred from homology"/>
<keyword evidence="8" id="KW-1185">Reference proteome</keyword>
<keyword evidence="5" id="KW-0732">Signal</keyword>
<evidence type="ECO:0000256" key="4">
    <source>
        <dbReference type="ARBA" id="ARBA00023002"/>
    </source>
</evidence>
<dbReference type="NCBIfam" id="TIGR01813">
    <property type="entry name" value="flavo_cyto_c"/>
    <property type="match status" value="1"/>
</dbReference>
<evidence type="ECO:0000313" key="8">
    <source>
        <dbReference type="Proteomes" id="UP000014400"/>
    </source>
</evidence>
<dbReference type="PANTHER" id="PTHR43400:SF7">
    <property type="entry name" value="FAD-DEPENDENT OXIDOREDUCTASE 2 FAD BINDING DOMAIN-CONTAINING PROTEIN"/>
    <property type="match status" value="1"/>
</dbReference>
<dbReference type="PRINTS" id="PR00368">
    <property type="entry name" value="FADPNR"/>
</dbReference>
<evidence type="ECO:0000256" key="5">
    <source>
        <dbReference type="RuleBase" id="RU366062"/>
    </source>
</evidence>
<dbReference type="HOGENOM" id="CLU_011398_4_5_4"/>
<keyword evidence="3 5" id="KW-0274">FAD</keyword>
<dbReference type="AlphaFoldDB" id="S3BAU6"/>
<comment type="cofactor">
    <cofactor evidence="1">
        <name>FAD</name>
        <dbReference type="ChEBI" id="CHEBI:57692"/>
    </cofactor>
</comment>
<feature type="chain" id="PRO_5022266530" evidence="5">
    <location>
        <begin position="24"/>
        <end position="476"/>
    </location>
</feature>
<evidence type="ECO:0000256" key="2">
    <source>
        <dbReference type="ARBA" id="ARBA00022630"/>
    </source>
</evidence>
<dbReference type="PANTHER" id="PTHR43400">
    <property type="entry name" value="FUMARATE REDUCTASE"/>
    <property type="match status" value="1"/>
</dbReference>
<comment type="similarity">
    <text evidence="5">Belongs to the FAD-dependent oxidoreductase 2 family. FRD/SDH subfamily.</text>
</comment>
<evidence type="ECO:0000256" key="3">
    <source>
        <dbReference type="ARBA" id="ARBA00022827"/>
    </source>
</evidence>
<dbReference type="InterPro" id="IPR050315">
    <property type="entry name" value="FAD-oxidoreductase_2"/>
</dbReference>
<dbReference type="InterPro" id="IPR010960">
    <property type="entry name" value="Flavocytochrome_c"/>
</dbReference>
<sequence>MPNRRKLLLAAGLSSCALPCVQAARQPKQPHVVVIGAGGAGLAAAAEAARCGALVTVLEKQNAVGGDTLISGGFYAAVDPKRQIPQGISDSIERFTADILESGGDKSDPRLAQILARGAGAMLEQLESLGMRFQPDVIEIYGAHWPRCHKPMMPNGVGYIQALHSAALRRGAQIRTNCQVTGLILNPAGNVSAVRYTSHKKIFKMRANAVIIASGGFGANTKMVARYQPKLAMLTTDNTPGSTGEMLEIAVRDCRAKLIDMAEIQCLPGCPADRKHRVRLHNDVSRFIFVDPSGRRFCREDERRDVLRDTVLSLPGGIAYSITDAAGLRSYDILIQKEAVLGVETGDAWSSSTLEGLAKMMKLPPKAVVSAVADYNDGVRRKCDRFGKSPRELRHLIVEPPFWGCYAAMTIHYTMGGLKISPQAQVLDDADQIIPGLYAAGEAASGIHGINRMGANGINDALVFGTIAGREAALCG</sequence>
<keyword evidence="2 5" id="KW-0285">Flavoprotein</keyword>
<dbReference type="GO" id="GO:0016491">
    <property type="term" value="F:oxidoreductase activity"/>
    <property type="evidence" value="ECO:0007669"/>
    <property type="project" value="UniProtKB-KW"/>
</dbReference>
<evidence type="ECO:0000256" key="1">
    <source>
        <dbReference type="ARBA" id="ARBA00001974"/>
    </source>
</evidence>
<organism evidence="7 8">
    <name type="scientific">Sutterella wadsworthensis HGA0223</name>
    <dbReference type="NCBI Taxonomy" id="1203554"/>
    <lineage>
        <taxon>Bacteria</taxon>
        <taxon>Pseudomonadati</taxon>
        <taxon>Pseudomonadota</taxon>
        <taxon>Betaproteobacteria</taxon>
        <taxon>Burkholderiales</taxon>
        <taxon>Sutterellaceae</taxon>
        <taxon>Sutterella</taxon>
    </lineage>
</organism>
<dbReference type="Gene3D" id="3.90.700.10">
    <property type="entry name" value="Succinate dehydrogenase/fumarate reductase flavoprotein, catalytic domain"/>
    <property type="match status" value="1"/>
</dbReference>
<dbReference type="SUPFAM" id="SSF51905">
    <property type="entry name" value="FAD/NAD(P)-binding domain"/>
    <property type="match status" value="1"/>
</dbReference>
<dbReference type="eggNOG" id="COG1053">
    <property type="taxonomic scope" value="Bacteria"/>
</dbReference>
<accession>S3BAU6</accession>
<dbReference type="SUPFAM" id="SSF56425">
    <property type="entry name" value="Succinate dehydrogenase/fumarate reductase flavoprotein, catalytic domain"/>
    <property type="match status" value="1"/>
</dbReference>